<comment type="caution">
    <text evidence="3">The sequence shown here is derived from an EMBL/GenBank/DDBJ whole genome shotgun (WGS) entry which is preliminary data.</text>
</comment>
<dbReference type="OMA" id="HILSWFD"/>
<keyword evidence="1" id="KW-0143">Chaperone</keyword>
<name>A0A369MNZ4_EGGLN</name>
<organism evidence="3 6">
    <name type="scientific">Eggerthella lenta</name>
    <name type="common">Eubacterium lentum</name>
    <dbReference type="NCBI Taxonomy" id="84112"/>
    <lineage>
        <taxon>Bacteria</taxon>
        <taxon>Bacillati</taxon>
        <taxon>Actinomycetota</taxon>
        <taxon>Coriobacteriia</taxon>
        <taxon>Eggerthellales</taxon>
        <taxon>Eggerthellaceae</taxon>
        <taxon>Eggerthella</taxon>
    </lineage>
</organism>
<dbReference type="AlphaFoldDB" id="A0A369MNZ4"/>
<reference evidence="2 7" key="2">
    <citation type="submission" date="2019-11" db="EMBL/GenBank/DDBJ databases">
        <title>Whole genome shotgun sequencing (WGS) data from Adlercreutzia equolifaciens ResAG-91, Eggerthella lenta MRI-F36, MRI-F37, MRI-F40, ResAG-49, ResAG-88, ResAG-121, ResAG-145, and Gordonibacter sp. ResAG-5, ResAG-26, ResAG-43, ResAG-50, ResAG-59.</title>
        <authorList>
            <person name="Stoll D.A."/>
            <person name="Danylec N."/>
            <person name="Franz C.M.A.P."/>
            <person name="Huch M."/>
        </authorList>
    </citation>
    <scope>NUCLEOTIDE SEQUENCE [LARGE SCALE GENOMIC DNA]</scope>
    <source>
        <strain evidence="2 7">ResAG-88</strain>
    </source>
</reference>
<evidence type="ECO:0000313" key="2">
    <source>
        <dbReference type="EMBL" id="MVN31721.1"/>
    </source>
</evidence>
<dbReference type="Proteomes" id="UP000253857">
    <property type="component" value="Unassembled WGS sequence"/>
</dbReference>
<dbReference type="InterPro" id="IPR020945">
    <property type="entry name" value="DMSO/NO3_reduct_chaperone"/>
</dbReference>
<protein>
    <recommendedName>
        <fullName evidence="8">Molecular chaperone TorD family protein</fullName>
    </recommendedName>
</protein>
<dbReference type="SUPFAM" id="SSF89155">
    <property type="entry name" value="TorD-like"/>
    <property type="match status" value="1"/>
</dbReference>
<accession>A0A369MNZ4</accession>
<proteinExistence type="predicted"/>
<evidence type="ECO:0000313" key="5">
    <source>
        <dbReference type="Proteomes" id="UP000253857"/>
    </source>
</evidence>
<gene>
    <name evidence="4" type="ORF">C1871_00520</name>
    <name evidence="3" type="ORF">C1875_02730</name>
    <name evidence="2" type="ORF">GO726_00805</name>
</gene>
<dbReference type="PANTHER" id="PTHR34227">
    <property type="entry name" value="CHAPERONE PROTEIN YCDY"/>
    <property type="match status" value="1"/>
</dbReference>
<dbReference type="RefSeq" id="WP_015760651.1">
    <property type="nucleotide sequence ID" value="NZ_AP031442.1"/>
</dbReference>
<evidence type="ECO:0000313" key="7">
    <source>
        <dbReference type="Proteomes" id="UP000436429"/>
    </source>
</evidence>
<reference evidence="5 6" key="1">
    <citation type="journal article" date="2018" name="Elife">
        <title>Discovery and characterization of a prevalent human gut bacterial enzyme sufficient for the inactivation of a family of plant toxins.</title>
        <authorList>
            <person name="Koppel N."/>
            <person name="Bisanz J.E."/>
            <person name="Pandelia M.E."/>
            <person name="Turnbaugh P.J."/>
            <person name="Balskus E.P."/>
        </authorList>
    </citation>
    <scope>NUCLEOTIDE SEQUENCE [LARGE SCALE GENOMIC DNA]</scope>
    <source>
        <strain evidence="4 5">FAA1-1-60AUCSF</strain>
        <strain evidence="3 6">W1 BHI 6</strain>
    </source>
</reference>
<dbReference type="Proteomes" id="UP000436429">
    <property type="component" value="Unassembled WGS sequence"/>
</dbReference>
<dbReference type="EMBL" id="WPOM01000001">
    <property type="protein sequence ID" value="MVN31721.1"/>
    <property type="molecule type" value="Genomic_DNA"/>
</dbReference>
<dbReference type="Proteomes" id="UP000253970">
    <property type="component" value="Unassembled WGS sequence"/>
</dbReference>
<dbReference type="Gene3D" id="1.10.3480.10">
    <property type="entry name" value="TorD-like"/>
    <property type="match status" value="1"/>
</dbReference>
<evidence type="ECO:0000313" key="4">
    <source>
        <dbReference type="EMBL" id="RDB88987.1"/>
    </source>
</evidence>
<dbReference type="EMBL" id="PPTU01000002">
    <property type="protein sequence ID" value="RDB72935.1"/>
    <property type="molecule type" value="Genomic_DNA"/>
</dbReference>
<evidence type="ECO:0008006" key="8">
    <source>
        <dbReference type="Google" id="ProtNLM"/>
    </source>
</evidence>
<dbReference type="PANTHER" id="PTHR34227:SF11">
    <property type="entry name" value="CHAPERONE PROTEIN TORD"/>
    <property type="match status" value="1"/>
</dbReference>
<sequence length="229" mass="25928">MMETQTCAGLVSALEGRAAFYDVVAALYYKPLAQEQIDRIAEGGLAAFAGAGELMAEGLHDMERALSKRHSGTRQELAVDFTGAFAGTSSWKGRYATPYESVFTSEEGLLFQDSYHEVYRLYRQNSVRKSPGYDFPDDHLSYLCEFQALLARRAVRSLEANDAECALEQVRLSQHVLHDHILSWFDDFEELALHLVKTRFYRGVLKMSKGFFLFDAEVLADMAEELERL</sequence>
<evidence type="ECO:0000313" key="3">
    <source>
        <dbReference type="EMBL" id="RDB72935.1"/>
    </source>
</evidence>
<dbReference type="InterPro" id="IPR036411">
    <property type="entry name" value="TorD-like_sf"/>
</dbReference>
<dbReference type="InterPro" id="IPR050289">
    <property type="entry name" value="TorD/DmsD_chaperones"/>
</dbReference>
<dbReference type="Pfam" id="PF02613">
    <property type="entry name" value="Nitrate_red_del"/>
    <property type="match status" value="1"/>
</dbReference>
<evidence type="ECO:0000313" key="6">
    <source>
        <dbReference type="Proteomes" id="UP000253970"/>
    </source>
</evidence>
<evidence type="ECO:0000256" key="1">
    <source>
        <dbReference type="ARBA" id="ARBA00023186"/>
    </source>
</evidence>
<dbReference type="EMBL" id="PPTY01000001">
    <property type="protein sequence ID" value="RDB88987.1"/>
    <property type="molecule type" value="Genomic_DNA"/>
</dbReference>